<keyword evidence="4" id="KW-0804">Transcription</keyword>
<dbReference type="Pfam" id="PF00216">
    <property type="entry name" value="Bac_DNA_binding"/>
    <property type="match status" value="1"/>
</dbReference>
<protein>
    <recommendedName>
        <fullName evidence="1">Integration host factor subunit alpha</fullName>
    </recommendedName>
</protein>
<dbReference type="InterPro" id="IPR005684">
    <property type="entry name" value="IHF_alpha"/>
</dbReference>
<evidence type="ECO:0000256" key="3">
    <source>
        <dbReference type="ARBA" id="ARBA00023015"/>
    </source>
</evidence>
<dbReference type="InterPro" id="IPR000119">
    <property type="entry name" value="Hist_DNA-bd"/>
</dbReference>
<dbReference type="GO" id="GO:0005829">
    <property type="term" value="C:cytosol"/>
    <property type="evidence" value="ECO:0007669"/>
    <property type="project" value="TreeGrafter"/>
</dbReference>
<dbReference type="GO" id="GO:0006355">
    <property type="term" value="P:regulation of DNA-templated transcription"/>
    <property type="evidence" value="ECO:0007669"/>
    <property type="project" value="InterPro"/>
</dbReference>
<dbReference type="GO" id="GO:0003677">
    <property type="term" value="F:DNA binding"/>
    <property type="evidence" value="ECO:0007669"/>
    <property type="project" value="InterPro"/>
</dbReference>
<sequence length="96" mass="10659">MTKQDIINQVSSRASLSRVKAEEAVETVIELIKESLGHGEPVILRRFGTFQVRAKSKRVGRNPKTGEEAEISARKVVRFKSGKFFKQAVDEGEGSV</sequence>
<keyword evidence="2" id="KW-0810">Translation regulation</keyword>
<dbReference type="PANTHER" id="PTHR33175:SF2">
    <property type="entry name" value="INTEGRATION HOST FACTOR SUBUNIT ALPHA"/>
    <property type="match status" value="1"/>
</dbReference>
<accession>A0A381QRK4</accession>
<evidence type="ECO:0000256" key="4">
    <source>
        <dbReference type="ARBA" id="ARBA00023163"/>
    </source>
</evidence>
<dbReference type="GO" id="GO:0006417">
    <property type="term" value="P:regulation of translation"/>
    <property type="evidence" value="ECO:0007669"/>
    <property type="project" value="UniProtKB-KW"/>
</dbReference>
<keyword evidence="5" id="KW-0233">DNA recombination</keyword>
<evidence type="ECO:0000313" key="6">
    <source>
        <dbReference type="EMBL" id="SUZ81594.1"/>
    </source>
</evidence>
<dbReference type="CDD" id="cd13835">
    <property type="entry name" value="IHF_A"/>
    <property type="match status" value="1"/>
</dbReference>
<dbReference type="Gene3D" id="4.10.520.10">
    <property type="entry name" value="IHF-like DNA-binding proteins"/>
    <property type="match status" value="1"/>
</dbReference>
<dbReference type="InterPro" id="IPR010992">
    <property type="entry name" value="IHF-like_DNA-bd_dom_sf"/>
</dbReference>
<evidence type="ECO:0000256" key="5">
    <source>
        <dbReference type="ARBA" id="ARBA00023172"/>
    </source>
</evidence>
<dbReference type="GO" id="GO:0009893">
    <property type="term" value="P:positive regulation of metabolic process"/>
    <property type="evidence" value="ECO:0007669"/>
    <property type="project" value="UniProtKB-ARBA"/>
</dbReference>
<reference evidence="6" key="1">
    <citation type="submission" date="2018-05" db="EMBL/GenBank/DDBJ databases">
        <authorList>
            <person name="Lanie J.A."/>
            <person name="Ng W.-L."/>
            <person name="Kazmierczak K.M."/>
            <person name="Andrzejewski T.M."/>
            <person name="Davidsen T.M."/>
            <person name="Wayne K.J."/>
            <person name="Tettelin H."/>
            <person name="Glass J.I."/>
            <person name="Rusch D."/>
            <person name="Podicherti R."/>
            <person name="Tsui H.-C.T."/>
            <person name="Winkler M.E."/>
        </authorList>
    </citation>
    <scope>NUCLEOTIDE SEQUENCE</scope>
</reference>
<dbReference type="EMBL" id="UINC01001474">
    <property type="protein sequence ID" value="SUZ81594.1"/>
    <property type="molecule type" value="Genomic_DNA"/>
</dbReference>
<proteinExistence type="predicted"/>
<dbReference type="SUPFAM" id="SSF47729">
    <property type="entry name" value="IHF-like DNA-binding proteins"/>
    <property type="match status" value="1"/>
</dbReference>
<dbReference type="SMART" id="SM00411">
    <property type="entry name" value="BHL"/>
    <property type="match status" value="1"/>
</dbReference>
<dbReference type="GO" id="GO:0030527">
    <property type="term" value="F:structural constituent of chromatin"/>
    <property type="evidence" value="ECO:0007669"/>
    <property type="project" value="InterPro"/>
</dbReference>
<gene>
    <name evidence="6" type="ORF">METZ01_LOCUS34448</name>
</gene>
<dbReference type="GO" id="GO:0006310">
    <property type="term" value="P:DNA recombination"/>
    <property type="evidence" value="ECO:0007669"/>
    <property type="project" value="UniProtKB-KW"/>
</dbReference>
<keyword evidence="3" id="KW-0805">Transcription regulation</keyword>
<dbReference type="PANTHER" id="PTHR33175">
    <property type="entry name" value="DNA-BINDING PROTEIN HU"/>
    <property type="match status" value="1"/>
</dbReference>
<dbReference type="AlphaFoldDB" id="A0A381QRK4"/>
<evidence type="ECO:0000256" key="2">
    <source>
        <dbReference type="ARBA" id="ARBA00022845"/>
    </source>
</evidence>
<organism evidence="6">
    <name type="scientific">marine metagenome</name>
    <dbReference type="NCBI Taxonomy" id="408172"/>
    <lineage>
        <taxon>unclassified sequences</taxon>
        <taxon>metagenomes</taxon>
        <taxon>ecological metagenomes</taxon>
    </lineage>
</organism>
<dbReference type="PRINTS" id="PR01727">
    <property type="entry name" value="DNABINDINGHU"/>
</dbReference>
<evidence type="ECO:0000256" key="1">
    <source>
        <dbReference type="ARBA" id="ARBA00018329"/>
    </source>
</evidence>
<name>A0A381QRK4_9ZZZZ</name>